<dbReference type="Pfam" id="PF21360">
    <property type="entry name" value="PylC-like_N"/>
    <property type="match status" value="1"/>
</dbReference>
<dbReference type="GO" id="GO:0046872">
    <property type="term" value="F:metal ion binding"/>
    <property type="evidence" value="ECO:0007669"/>
    <property type="project" value="InterPro"/>
</dbReference>
<evidence type="ECO:0000256" key="3">
    <source>
        <dbReference type="ARBA" id="ARBA00022840"/>
    </source>
</evidence>
<name>A0A832W065_9EURY</name>
<evidence type="ECO:0000313" key="7">
    <source>
        <dbReference type="Proteomes" id="UP000600363"/>
    </source>
</evidence>
<dbReference type="GO" id="GO:0005524">
    <property type="term" value="F:ATP binding"/>
    <property type="evidence" value="ECO:0007669"/>
    <property type="project" value="UniProtKB-UniRule"/>
</dbReference>
<dbReference type="GO" id="GO:0005829">
    <property type="term" value="C:cytosol"/>
    <property type="evidence" value="ECO:0007669"/>
    <property type="project" value="TreeGrafter"/>
</dbReference>
<dbReference type="PROSITE" id="PS50975">
    <property type="entry name" value="ATP_GRASP"/>
    <property type="match status" value="1"/>
</dbReference>
<dbReference type="InterPro" id="IPR023890">
    <property type="entry name" value="Pyrrolys_PylC"/>
</dbReference>
<dbReference type="GO" id="GO:0016874">
    <property type="term" value="F:ligase activity"/>
    <property type="evidence" value="ECO:0007669"/>
    <property type="project" value="UniProtKB-KW"/>
</dbReference>
<dbReference type="Gene3D" id="3.40.50.720">
    <property type="entry name" value="NAD(P)-binding Rossmann-like Domain"/>
    <property type="match status" value="1"/>
</dbReference>
<keyword evidence="2 4" id="KW-0547">Nucleotide-binding</keyword>
<dbReference type="AlphaFoldDB" id="A0A832W065"/>
<dbReference type="InterPro" id="IPR003806">
    <property type="entry name" value="ATP-grasp_PylC-type"/>
</dbReference>
<evidence type="ECO:0000256" key="4">
    <source>
        <dbReference type="PROSITE-ProRule" id="PRU00409"/>
    </source>
</evidence>
<evidence type="ECO:0000256" key="1">
    <source>
        <dbReference type="ARBA" id="ARBA00022598"/>
    </source>
</evidence>
<protein>
    <submittedName>
        <fullName evidence="6">3-methylornithine--L-lysine ligase PylC</fullName>
    </submittedName>
</protein>
<dbReference type="GO" id="GO:0071524">
    <property type="term" value="P:pyrrolysine biosynthetic process"/>
    <property type="evidence" value="ECO:0007669"/>
    <property type="project" value="InterPro"/>
</dbReference>
<dbReference type="SUPFAM" id="SSF52440">
    <property type="entry name" value="PreATP-grasp domain"/>
    <property type="match status" value="1"/>
</dbReference>
<dbReference type="RefSeq" id="WP_052353295.1">
    <property type="nucleotide sequence ID" value="NZ_DUIH01000016.1"/>
</dbReference>
<comment type="caution">
    <text evidence="6">The sequence shown here is derived from an EMBL/GenBank/DDBJ whole genome shotgun (WGS) entry which is preliminary data.</text>
</comment>
<dbReference type="SMART" id="SM01209">
    <property type="entry name" value="GARS_A"/>
    <property type="match status" value="1"/>
</dbReference>
<keyword evidence="3 4" id="KW-0067">ATP-binding</keyword>
<dbReference type="Proteomes" id="UP000600363">
    <property type="component" value="Unassembled WGS sequence"/>
</dbReference>
<accession>A0A832W065</accession>
<gene>
    <name evidence="6" type="primary">pylC</name>
    <name evidence="6" type="ORF">HA299_04830</name>
</gene>
<dbReference type="NCBIfam" id="TIGR03909">
    <property type="entry name" value="pyrrolys_PylC"/>
    <property type="match status" value="1"/>
</dbReference>
<keyword evidence="1 6" id="KW-0436">Ligase</keyword>
<feature type="domain" description="ATP-grasp" evidence="5">
    <location>
        <begin position="80"/>
        <end position="281"/>
    </location>
</feature>
<dbReference type="SUPFAM" id="SSF56059">
    <property type="entry name" value="Glutathione synthetase ATP-binding domain-like"/>
    <property type="match status" value="1"/>
</dbReference>
<sequence>MRLCIVGGGLQGMEAAYLAKRAKIETVVIDRNPRAPALSMGDESVVMDVVSEEARATRIYSDCDAVIPTNEDMRTLRSMVELFRGLEVPLIHDQSSYEVTSSKLSSNELMERLSIPMPSPWPECGFPVVIKPSRSSGSHGVYRANNPRQLREGKRLAKRYDHDCIIQEFVDGPSISMEVISNGEEAVPMITTQLYFDETFDCKMVCSPARVERTVDDCFRGISERIAAGLGLKGIMDVEAIVSGHIPKVIEIDARLPSQTPSAIFHSHGVNMVEVLVEMFVNGGPPRVSTGRERSAIYEHVMVKDGILSSRGEGIMRMADNPRIVEGLFGADVMITDYEPGKKTWVATTICTGSTPRRALEKRENCLDTIMVENGIFDYYDSHPHHHPLHQNYQQRLRGDVYH</sequence>
<dbReference type="PANTHER" id="PTHR43055">
    <property type="entry name" value="FORMATE-DEPENDENT PHOSPHORIBOSYLGLYCINAMIDE FORMYLTRANSFERASE"/>
    <property type="match status" value="1"/>
</dbReference>
<dbReference type="Pfam" id="PF02655">
    <property type="entry name" value="ATP-grasp_3"/>
    <property type="match status" value="1"/>
</dbReference>
<dbReference type="InterPro" id="IPR016185">
    <property type="entry name" value="PreATP-grasp_dom_sf"/>
</dbReference>
<reference evidence="6" key="1">
    <citation type="journal article" date="2020" name="bioRxiv">
        <title>A rank-normalized archaeal taxonomy based on genome phylogeny resolves widespread incomplete and uneven classifications.</title>
        <authorList>
            <person name="Rinke C."/>
            <person name="Chuvochina M."/>
            <person name="Mussig A.J."/>
            <person name="Chaumeil P.-A."/>
            <person name="Waite D.W."/>
            <person name="Whitman W.B."/>
            <person name="Parks D.H."/>
            <person name="Hugenholtz P."/>
        </authorList>
    </citation>
    <scope>NUCLEOTIDE SEQUENCE</scope>
    <source>
        <strain evidence="6">UBA12518</strain>
    </source>
</reference>
<organism evidence="6 7">
    <name type="scientific">Methermicoccus shengliensis</name>
    <dbReference type="NCBI Taxonomy" id="660064"/>
    <lineage>
        <taxon>Archaea</taxon>
        <taxon>Methanobacteriati</taxon>
        <taxon>Methanobacteriota</taxon>
        <taxon>Stenosarchaea group</taxon>
        <taxon>Methanomicrobia</taxon>
        <taxon>Methanosarcinales</taxon>
        <taxon>Methermicoccaceae</taxon>
        <taxon>Methermicoccus</taxon>
    </lineage>
</organism>
<dbReference type="InterPro" id="IPR011761">
    <property type="entry name" value="ATP-grasp"/>
</dbReference>
<dbReference type="EMBL" id="DUIH01000016">
    <property type="protein sequence ID" value="HIH69920.1"/>
    <property type="molecule type" value="Genomic_DNA"/>
</dbReference>
<dbReference type="InterPro" id="IPR048764">
    <property type="entry name" value="PylC_N"/>
</dbReference>
<evidence type="ECO:0000259" key="5">
    <source>
        <dbReference type="PROSITE" id="PS50975"/>
    </source>
</evidence>
<dbReference type="PANTHER" id="PTHR43055:SF1">
    <property type="entry name" value="FORMATE-DEPENDENT PHOSPHORIBOSYLGLYCINAMIDE FORMYLTRANSFERASE"/>
    <property type="match status" value="1"/>
</dbReference>
<evidence type="ECO:0000256" key="2">
    <source>
        <dbReference type="ARBA" id="ARBA00022741"/>
    </source>
</evidence>
<evidence type="ECO:0000313" key="6">
    <source>
        <dbReference type="EMBL" id="HIH69920.1"/>
    </source>
</evidence>
<dbReference type="Gene3D" id="3.30.470.20">
    <property type="entry name" value="ATP-grasp fold, B domain"/>
    <property type="match status" value="1"/>
</dbReference>
<proteinExistence type="predicted"/>